<keyword evidence="2" id="KW-1185">Reference proteome</keyword>
<dbReference type="InterPro" id="IPR011044">
    <property type="entry name" value="Quino_amine_DH_bsu"/>
</dbReference>
<dbReference type="OrthoDB" id="9783700at2"/>
<sequence length="267" mass="29658">MKKYLIVSLVLLGFGCKNNKSNSQNNNDDATVKTPTSISYKVVNVFPHDPNSFTEGFFLHDGKVFESTGLKGNTGTSKLLVYDLQTGKVAQSVSLPSVYFGEGISIVNNKLYQLTWQKHKVFVYDLPSLNKVKEMTWPYEGWGMTTDGKNLIISTGSSNLYYVNPEDFSVIKTIAVSNSYGPLPMINELEYVDGVVYANIWETNSIVKIDPKTGAVIGTIDLTNIRQQNSVPVVEDDVLNGIAYDSAKNTFLVTGKNWPKIFEIKLN</sequence>
<name>A0A386HS63_9BACT</name>
<dbReference type="InterPro" id="IPR007788">
    <property type="entry name" value="QCT"/>
</dbReference>
<proteinExistence type="predicted"/>
<dbReference type="RefSeq" id="WP_119988283.1">
    <property type="nucleotide sequence ID" value="NZ_CP032489.1"/>
</dbReference>
<organism evidence="1 2">
    <name type="scientific">Arachidicoccus soli</name>
    <dbReference type="NCBI Taxonomy" id="2341117"/>
    <lineage>
        <taxon>Bacteria</taxon>
        <taxon>Pseudomonadati</taxon>
        <taxon>Bacteroidota</taxon>
        <taxon>Chitinophagia</taxon>
        <taxon>Chitinophagales</taxon>
        <taxon>Chitinophagaceae</taxon>
        <taxon>Arachidicoccus</taxon>
    </lineage>
</organism>
<dbReference type="PANTHER" id="PTHR31270">
    <property type="entry name" value="GLUTAMINYL-PEPTIDE CYCLOTRANSFERASE"/>
    <property type="match status" value="1"/>
</dbReference>
<gene>
    <name evidence="1" type="ORF">D6B99_11120</name>
</gene>
<dbReference type="Gene3D" id="2.130.10.10">
    <property type="entry name" value="YVTN repeat-like/Quinoprotein amine dehydrogenase"/>
    <property type="match status" value="1"/>
</dbReference>
<dbReference type="AlphaFoldDB" id="A0A386HS63"/>
<accession>A0A386HS63</accession>
<dbReference type="PROSITE" id="PS51257">
    <property type="entry name" value="PROKAR_LIPOPROTEIN"/>
    <property type="match status" value="1"/>
</dbReference>
<evidence type="ECO:0000313" key="1">
    <source>
        <dbReference type="EMBL" id="AYD48094.1"/>
    </source>
</evidence>
<dbReference type="KEGG" id="ark:D6B99_11120"/>
<dbReference type="Proteomes" id="UP000266118">
    <property type="component" value="Chromosome"/>
</dbReference>
<dbReference type="GO" id="GO:0016603">
    <property type="term" value="F:glutaminyl-peptide cyclotransferase activity"/>
    <property type="evidence" value="ECO:0007669"/>
    <property type="project" value="InterPro"/>
</dbReference>
<dbReference type="SUPFAM" id="SSF50969">
    <property type="entry name" value="YVTN repeat-like/Quinoprotein amine dehydrogenase"/>
    <property type="match status" value="1"/>
</dbReference>
<dbReference type="PANTHER" id="PTHR31270:SF1">
    <property type="entry name" value="GLUTAMINYL-PEPTIDE CYCLOTRANSFERASE"/>
    <property type="match status" value="1"/>
</dbReference>
<dbReference type="InterPro" id="IPR015943">
    <property type="entry name" value="WD40/YVTN_repeat-like_dom_sf"/>
</dbReference>
<protein>
    <submittedName>
        <fullName evidence="1">Glutaminyl-peptide cyclotransferase</fullName>
    </submittedName>
</protein>
<keyword evidence="1" id="KW-0808">Transferase</keyword>
<dbReference type="EMBL" id="CP032489">
    <property type="protein sequence ID" value="AYD48094.1"/>
    <property type="molecule type" value="Genomic_DNA"/>
</dbReference>
<evidence type="ECO:0000313" key="2">
    <source>
        <dbReference type="Proteomes" id="UP000266118"/>
    </source>
</evidence>
<dbReference type="Pfam" id="PF05096">
    <property type="entry name" value="Glu_cyclase_2"/>
    <property type="match status" value="1"/>
</dbReference>
<reference evidence="1 2" key="1">
    <citation type="submission" date="2018-09" db="EMBL/GenBank/DDBJ databases">
        <title>Arachidicoccus sp. nov., a bacterium isolated from soil.</title>
        <authorList>
            <person name="Weon H.-Y."/>
            <person name="Kwon S.-W."/>
            <person name="Lee S.A."/>
        </authorList>
    </citation>
    <scope>NUCLEOTIDE SEQUENCE [LARGE SCALE GENOMIC DNA]</scope>
    <source>
        <strain evidence="1 2">KIS59-12</strain>
    </source>
</reference>